<dbReference type="Gene3D" id="3.30.300.30">
    <property type="match status" value="1"/>
</dbReference>
<evidence type="ECO:0000313" key="3">
    <source>
        <dbReference type="EMBL" id="AIJ21285.1"/>
    </source>
</evidence>
<name>A0A076MQY7_AMYME</name>
<reference evidence="3 4" key="1">
    <citation type="submission" date="2014-07" db="EMBL/GenBank/DDBJ databases">
        <title>Whole Genome Sequence of the Amycolatopsis methanolica 239.</title>
        <authorList>
            <person name="Tang B."/>
        </authorList>
    </citation>
    <scope>NUCLEOTIDE SEQUENCE [LARGE SCALE GENOMIC DNA]</scope>
    <source>
        <strain evidence="3 4">239</strain>
    </source>
</reference>
<dbReference type="Gene3D" id="3.40.50.12780">
    <property type="entry name" value="N-terminal domain of ligase-like"/>
    <property type="match status" value="1"/>
</dbReference>
<dbReference type="PANTHER" id="PTHR43201:SF8">
    <property type="entry name" value="ACYL-COA SYNTHETASE FAMILY MEMBER 3"/>
    <property type="match status" value="1"/>
</dbReference>
<dbReference type="KEGG" id="amq:AMETH_1193"/>
<evidence type="ECO:0000256" key="1">
    <source>
        <dbReference type="ARBA" id="ARBA00006432"/>
    </source>
</evidence>
<dbReference type="GO" id="GO:0031956">
    <property type="term" value="F:medium-chain fatty acid-CoA ligase activity"/>
    <property type="evidence" value="ECO:0007669"/>
    <property type="project" value="TreeGrafter"/>
</dbReference>
<sequence length="136" mass="14659">MLRGGWLRTGDIGRRDEDGYVYIVDRAKDLIISGGLNVYAREVEDALAAEPSVAAAAVIGVPHERWGEAVKAFVVPRAGHSIDTDALMAAVKAKKGSHQSPKSIEVIAELPQTTVGKVDKKALRAPFWQQAGREVN</sequence>
<feature type="domain" description="AMP-binding enzyme C-terminal" evidence="2">
    <location>
        <begin position="42"/>
        <end position="117"/>
    </location>
</feature>
<dbReference type="InterPro" id="IPR025110">
    <property type="entry name" value="AMP-bd_C"/>
</dbReference>
<dbReference type="HOGENOM" id="CLU_000022_17_7_11"/>
<dbReference type="PATRIC" id="fig|1068978.7.peg.1257"/>
<keyword evidence="4" id="KW-1185">Reference proteome</keyword>
<dbReference type="SUPFAM" id="SSF56801">
    <property type="entry name" value="Acetyl-CoA synthetase-like"/>
    <property type="match status" value="1"/>
</dbReference>
<dbReference type="GO" id="GO:0006631">
    <property type="term" value="P:fatty acid metabolic process"/>
    <property type="evidence" value="ECO:0007669"/>
    <property type="project" value="TreeGrafter"/>
</dbReference>
<dbReference type="RefSeq" id="WP_017987151.1">
    <property type="nucleotide sequence ID" value="NZ_AQUL01000001.1"/>
</dbReference>
<organism evidence="3 4">
    <name type="scientific">Amycolatopsis methanolica 239</name>
    <dbReference type="NCBI Taxonomy" id="1068978"/>
    <lineage>
        <taxon>Bacteria</taxon>
        <taxon>Bacillati</taxon>
        <taxon>Actinomycetota</taxon>
        <taxon>Actinomycetes</taxon>
        <taxon>Pseudonocardiales</taxon>
        <taxon>Pseudonocardiaceae</taxon>
        <taxon>Amycolatopsis</taxon>
        <taxon>Amycolatopsis methanolica group</taxon>
    </lineage>
</organism>
<accession>A0A076MQY7</accession>
<gene>
    <name evidence="3" type="ORF">AMETH_1193</name>
</gene>
<protein>
    <submittedName>
        <fullName evidence="3">Long-chain-fatty-acid--CoA ligase</fullName>
    </submittedName>
</protein>
<keyword evidence="3" id="KW-0436">Ligase</keyword>
<dbReference type="PANTHER" id="PTHR43201">
    <property type="entry name" value="ACYL-COA SYNTHETASE"/>
    <property type="match status" value="1"/>
</dbReference>
<dbReference type="eggNOG" id="COG0318">
    <property type="taxonomic scope" value="Bacteria"/>
</dbReference>
<evidence type="ECO:0000259" key="2">
    <source>
        <dbReference type="Pfam" id="PF13193"/>
    </source>
</evidence>
<dbReference type="Proteomes" id="UP000062973">
    <property type="component" value="Chromosome"/>
</dbReference>
<dbReference type="STRING" id="1068978.AMETH_1193"/>
<dbReference type="AlphaFoldDB" id="A0A076MQY7"/>
<evidence type="ECO:0000313" key="4">
    <source>
        <dbReference type="Proteomes" id="UP000062973"/>
    </source>
</evidence>
<dbReference type="EMBL" id="CP009110">
    <property type="protein sequence ID" value="AIJ21285.1"/>
    <property type="molecule type" value="Genomic_DNA"/>
</dbReference>
<proteinExistence type="inferred from homology"/>
<dbReference type="InterPro" id="IPR042099">
    <property type="entry name" value="ANL_N_sf"/>
</dbReference>
<dbReference type="InterPro" id="IPR045851">
    <property type="entry name" value="AMP-bd_C_sf"/>
</dbReference>
<dbReference type="Pfam" id="PF13193">
    <property type="entry name" value="AMP-binding_C"/>
    <property type="match status" value="1"/>
</dbReference>
<comment type="similarity">
    <text evidence="1">Belongs to the ATP-dependent AMP-binding enzyme family.</text>
</comment>